<keyword evidence="3" id="KW-0808">Transferase</keyword>
<evidence type="ECO:0000256" key="9">
    <source>
        <dbReference type="PROSITE-ProRule" id="PRU00175"/>
    </source>
</evidence>
<feature type="compositionally biased region" description="Polar residues" evidence="10">
    <location>
        <begin position="978"/>
        <end position="993"/>
    </location>
</feature>
<feature type="compositionally biased region" description="Low complexity" evidence="10">
    <location>
        <begin position="590"/>
        <end position="611"/>
    </location>
</feature>
<feature type="region of interest" description="Disordered" evidence="10">
    <location>
        <begin position="305"/>
        <end position="336"/>
    </location>
</feature>
<keyword evidence="8" id="KW-0804">Transcription</keyword>
<accession>A0ABM0GXE6</accession>
<dbReference type="InterPro" id="IPR058746">
    <property type="entry name" value="Znf_RING-type_Topors"/>
</dbReference>
<dbReference type="SMART" id="SM00184">
    <property type="entry name" value="RING"/>
    <property type="match status" value="1"/>
</dbReference>
<reference evidence="13" key="1">
    <citation type="submission" date="2025-08" db="UniProtKB">
        <authorList>
            <consortium name="RefSeq"/>
        </authorList>
    </citation>
    <scope>IDENTIFICATION</scope>
    <source>
        <tissue evidence="13">Testes</tissue>
    </source>
</reference>
<sequence length="1112" mass="124961">MASKRKLRSIRKKPAQFQEEEPMDMSPDSTPKSQHSTCSKREKKKTSTKASSPTHSDGSKSPENNCSICLGKFENKSFTDGCFHTFCFVCIMEWSKVKATCPLCKTSFKSIIHNIKSNEMYDQYFLSSSRSNTLSDEITRQRFRYSTTLASVRDRALAQQRRQLPSTRANTRAYREQREAAAIERRRQVYALGLRAQTESSMRRTCYRDISSTFFQQNAACLHRLVPWLRRELNVLFQNNEDLVMFMINLILSYIPVMDMEGPEFFDNLRPFMYHRTEQFIRELVNFARSPYDMNGYDQHTQYDFLSNHQSPESPVSARHQTNSRSVPLIDLSDVSSDSSDGVMPLALDYSGHTSVSTITTDDQPSTSSMAVKNELSETHNPEPPSDNDSSDEVMFVGFVKSISERSPDAIITLSSDSDKEGKNSREIAKTVKSKQKLKNSEKSTSKSRKGRTRSKRDRSYDRYRSCSSSQDRNRNRSSSHSDESHRNRYLDNRNKPGGKRKRKTKHVEAPHYEYVRYHGSRGAYTYFSSDSDSDHEPSRNYYFSSKSFRPTHNRYSRSRSRSRSPLWTSQRQYRSRGRASYHAHDLDRSSNSSAYSRHSHSSVMSSYSSSRFQRTRGCSRSRSRSRSPRSFRRKHRHRSSSVEFMGSFSRQEPLKDIYTLKQKSLYHKKRHTTRYTSDSDIEVTYERKENHYKDKSKKRKKHGKHKRKHKHKSKKHRRDKERHRNAETCLVKLSDTESNTTEPAANSENKREIERVGSSGPNSSSEDKNKEIEIDVLEVTNEEQHEDESVGSAVDTNGEQLPHEPGDSNTAESRIIDEPGDANVSNIADEPGDTNTAESSITDEPGDSNTAVSSITDEPGDSNSAESSKADKPGDSDIAVSSIAGSNSGEQLPDEPGNSNTAESSITDEPGDSNTAVSSITDEPGDSNSAESSKADEPGDSDIAVFSIAGSNSGEQLPGEPGNTNTTVPSITDVPGDTNTAVPSISGFNSGKQLPDKPGDFNITEPSIAGSGSDMSSDVLMSQQDLSMNVLSTTESQQNSDGIQLHSKDIIAELLGDLSTRTNSDCESEKDSQVGEHNPDVTAFDLLVQAERKRLKQLEMSNLLSDACDSD</sequence>
<feature type="compositionally biased region" description="Basic and acidic residues" evidence="10">
    <location>
        <begin position="472"/>
        <end position="495"/>
    </location>
</feature>
<feature type="region of interest" description="Disordered" evidence="10">
    <location>
        <begin position="1"/>
        <end position="63"/>
    </location>
</feature>
<feature type="compositionally biased region" description="Basic residues" evidence="10">
    <location>
        <begin position="695"/>
        <end position="724"/>
    </location>
</feature>
<dbReference type="SUPFAM" id="SSF57850">
    <property type="entry name" value="RING/U-box"/>
    <property type="match status" value="1"/>
</dbReference>
<feature type="compositionally biased region" description="Low complexity" evidence="10">
    <location>
        <begin position="326"/>
        <end position="336"/>
    </location>
</feature>
<keyword evidence="7" id="KW-0805">Transcription regulation</keyword>
<protein>
    <recommendedName>
        <fullName evidence="2">RING-type E3 ubiquitin transferase</fullName>
        <ecNumber evidence="2">2.3.2.27</ecNumber>
    </recommendedName>
</protein>
<gene>
    <name evidence="13" type="primary">LOC100376440</name>
</gene>
<evidence type="ECO:0000256" key="2">
    <source>
        <dbReference type="ARBA" id="ARBA00012483"/>
    </source>
</evidence>
<feature type="compositionally biased region" description="Polar residues" evidence="10">
    <location>
        <begin position="898"/>
        <end position="933"/>
    </location>
</feature>
<evidence type="ECO:0000256" key="5">
    <source>
        <dbReference type="ARBA" id="ARBA00022771"/>
    </source>
</evidence>
<evidence type="ECO:0000256" key="7">
    <source>
        <dbReference type="ARBA" id="ARBA00023015"/>
    </source>
</evidence>
<feature type="compositionally biased region" description="Basic residues" evidence="10">
    <location>
        <begin position="446"/>
        <end position="457"/>
    </location>
</feature>
<dbReference type="InterPro" id="IPR001841">
    <property type="entry name" value="Znf_RING"/>
</dbReference>
<feature type="compositionally biased region" description="Polar residues" evidence="10">
    <location>
        <begin position="305"/>
        <end position="325"/>
    </location>
</feature>
<evidence type="ECO:0000259" key="11">
    <source>
        <dbReference type="PROSITE" id="PS50089"/>
    </source>
</evidence>
<feature type="compositionally biased region" description="Basic and acidic residues" evidence="10">
    <location>
        <begin position="417"/>
        <end position="430"/>
    </location>
</feature>
<evidence type="ECO:0000313" key="12">
    <source>
        <dbReference type="Proteomes" id="UP000694865"/>
    </source>
</evidence>
<organism evidence="12 13">
    <name type="scientific">Saccoglossus kowalevskii</name>
    <name type="common">Acorn worm</name>
    <dbReference type="NCBI Taxonomy" id="10224"/>
    <lineage>
        <taxon>Eukaryota</taxon>
        <taxon>Metazoa</taxon>
        <taxon>Hemichordata</taxon>
        <taxon>Enteropneusta</taxon>
        <taxon>Harrimaniidae</taxon>
        <taxon>Saccoglossus</taxon>
    </lineage>
</organism>
<evidence type="ECO:0000256" key="8">
    <source>
        <dbReference type="ARBA" id="ARBA00023163"/>
    </source>
</evidence>
<evidence type="ECO:0000256" key="3">
    <source>
        <dbReference type="ARBA" id="ARBA00022679"/>
    </source>
</evidence>
<feature type="compositionally biased region" description="Basic residues" evidence="10">
    <location>
        <begin position="614"/>
        <end position="640"/>
    </location>
</feature>
<dbReference type="PANTHER" id="PTHR46077:SF1">
    <property type="entry name" value="TOP1 BINDING ARGININE_SERINE RICH PROTEIN, E3 UBIQUITIN LIGASE"/>
    <property type="match status" value="1"/>
</dbReference>
<dbReference type="RefSeq" id="XP_002739463.1">
    <property type="nucleotide sequence ID" value="XM_002739417.2"/>
</dbReference>
<dbReference type="GeneID" id="100376440"/>
<name>A0ABM0GXE6_SACKO</name>
<dbReference type="EC" id="2.3.2.27" evidence="2"/>
<feature type="compositionally biased region" description="Acidic residues" evidence="10">
    <location>
        <begin position="775"/>
        <end position="787"/>
    </location>
</feature>
<dbReference type="PROSITE" id="PS00518">
    <property type="entry name" value="ZF_RING_1"/>
    <property type="match status" value="1"/>
</dbReference>
<evidence type="ECO:0000313" key="13">
    <source>
        <dbReference type="RefSeq" id="XP_002739463.1"/>
    </source>
</evidence>
<dbReference type="PROSITE" id="PS50089">
    <property type="entry name" value="ZF_RING_2"/>
    <property type="match status" value="1"/>
</dbReference>
<evidence type="ECO:0000256" key="6">
    <source>
        <dbReference type="ARBA" id="ARBA00022833"/>
    </source>
</evidence>
<dbReference type="InterPro" id="IPR013083">
    <property type="entry name" value="Znf_RING/FYVE/PHD"/>
</dbReference>
<dbReference type="Gene3D" id="3.30.40.10">
    <property type="entry name" value="Zinc/RING finger domain, C3HC4 (zinc finger)"/>
    <property type="match status" value="1"/>
</dbReference>
<dbReference type="CDD" id="cd16574">
    <property type="entry name" value="RING-HC_Topors"/>
    <property type="match status" value="1"/>
</dbReference>
<feature type="region of interest" description="Disordered" evidence="10">
    <location>
        <begin position="355"/>
        <end position="393"/>
    </location>
</feature>
<evidence type="ECO:0000256" key="4">
    <source>
        <dbReference type="ARBA" id="ARBA00022723"/>
    </source>
</evidence>
<dbReference type="PANTHER" id="PTHR46077">
    <property type="entry name" value="E3 UBIQUITIN-PROTEIN LIGASE TOPORS"/>
    <property type="match status" value="1"/>
</dbReference>
<evidence type="ECO:0000256" key="1">
    <source>
        <dbReference type="ARBA" id="ARBA00000900"/>
    </source>
</evidence>
<feature type="compositionally biased region" description="Polar residues" evidence="10">
    <location>
        <begin position="737"/>
        <end position="748"/>
    </location>
</feature>
<dbReference type="Proteomes" id="UP000694865">
    <property type="component" value="Unplaced"/>
</dbReference>
<keyword evidence="6" id="KW-0862">Zinc</keyword>
<dbReference type="Pfam" id="PF13639">
    <property type="entry name" value="zf-RING_2"/>
    <property type="match status" value="1"/>
</dbReference>
<feature type="compositionally biased region" description="Polar residues" evidence="10">
    <location>
        <begin position="355"/>
        <end position="371"/>
    </location>
</feature>
<dbReference type="Pfam" id="PF26084">
    <property type="entry name" value="PWI_Topors"/>
    <property type="match status" value="1"/>
</dbReference>
<keyword evidence="4" id="KW-0479">Metal-binding</keyword>
<keyword evidence="12" id="KW-1185">Reference proteome</keyword>
<evidence type="ECO:0000256" key="10">
    <source>
        <dbReference type="SAM" id="MobiDB-lite"/>
    </source>
</evidence>
<feature type="compositionally biased region" description="Basic residues" evidence="10">
    <location>
        <begin position="550"/>
        <end position="563"/>
    </location>
</feature>
<feature type="compositionally biased region" description="Polar residues" evidence="10">
    <location>
        <begin position="834"/>
        <end position="868"/>
    </location>
</feature>
<feature type="region of interest" description="Disordered" evidence="10">
    <location>
        <begin position="529"/>
        <end position="647"/>
    </location>
</feature>
<feature type="region of interest" description="Disordered" evidence="10">
    <location>
        <begin position="411"/>
        <end position="512"/>
    </location>
</feature>
<feature type="compositionally biased region" description="Basic residues" evidence="10">
    <location>
        <begin position="497"/>
        <end position="506"/>
    </location>
</feature>
<comment type="catalytic activity">
    <reaction evidence="1">
        <text>S-ubiquitinyl-[E2 ubiquitin-conjugating enzyme]-L-cysteine + [acceptor protein]-L-lysine = [E2 ubiquitin-conjugating enzyme]-L-cysteine + N(6)-ubiquitinyl-[acceptor protein]-L-lysine.</text>
        <dbReference type="EC" id="2.3.2.27"/>
    </reaction>
</comment>
<feature type="region of interest" description="Disordered" evidence="10">
    <location>
        <begin position="687"/>
        <end position="1018"/>
    </location>
</feature>
<feature type="domain" description="RING-type" evidence="11">
    <location>
        <begin position="66"/>
        <end position="105"/>
    </location>
</feature>
<feature type="compositionally biased region" description="Basic residues" evidence="10">
    <location>
        <begin position="1"/>
        <end position="14"/>
    </location>
</feature>
<proteinExistence type="predicted"/>
<keyword evidence="5 9" id="KW-0863">Zinc-finger</keyword>
<dbReference type="InterPro" id="IPR017907">
    <property type="entry name" value="Znf_RING_CS"/>
</dbReference>
<dbReference type="InterPro" id="IPR058745">
    <property type="entry name" value="PWI_Topors"/>
</dbReference>